<feature type="compositionally biased region" description="Low complexity" evidence="1">
    <location>
        <begin position="331"/>
        <end position="342"/>
    </location>
</feature>
<dbReference type="Gene3D" id="3.40.50.150">
    <property type="entry name" value="Vaccinia Virus protein VP39"/>
    <property type="match status" value="1"/>
</dbReference>
<dbReference type="CDD" id="cd02440">
    <property type="entry name" value="AdoMet_MTases"/>
    <property type="match status" value="1"/>
</dbReference>
<evidence type="ECO:0000256" key="1">
    <source>
        <dbReference type="SAM" id="MobiDB-lite"/>
    </source>
</evidence>
<comment type="caution">
    <text evidence="2">The sequence shown here is derived from an EMBL/GenBank/DDBJ whole genome shotgun (WGS) entry which is preliminary data.</text>
</comment>
<dbReference type="Pfam" id="PF10294">
    <property type="entry name" value="Methyltransf_16"/>
    <property type="match status" value="1"/>
</dbReference>
<feature type="compositionally biased region" description="Pro residues" evidence="1">
    <location>
        <begin position="310"/>
        <end position="330"/>
    </location>
</feature>
<reference evidence="2 3" key="1">
    <citation type="submission" date="2024-03" db="EMBL/GenBank/DDBJ databases">
        <title>Aureococcus anophagefferens CCMP1851 and Kratosvirus quantuckense: Draft genome of a second virus-susceptible host strain in the model system.</title>
        <authorList>
            <person name="Chase E."/>
            <person name="Truchon A.R."/>
            <person name="Schepens W."/>
            <person name="Wilhelm S.W."/>
        </authorList>
    </citation>
    <scope>NUCLEOTIDE SEQUENCE [LARGE SCALE GENOMIC DNA]</scope>
    <source>
        <strain evidence="2 3">CCMP1851</strain>
    </source>
</reference>
<organism evidence="2 3">
    <name type="scientific">Aureococcus anophagefferens</name>
    <name type="common">Harmful bloom alga</name>
    <dbReference type="NCBI Taxonomy" id="44056"/>
    <lineage>
        <taxon>Eukaryota</taxon>
        <taxon>Sar</taxon>
        <taxon>Stramenopiles</taxon>
        <taxon>Ochrophyta</taxon>
        <taxon>Pelagophyceae</taxon>
        <taxon>Pelagomonadales</taxon>
        <taxon>Pelagomonadaceae</taxon>
        <taxon>Aureococcus</taxon>
    </lineage>
</organism>
<dbReference type="Proteomes" id="UP001363151">
    <property type="component" value="Unassembled WGS sequence"/>
</dbReference>
<dbReference type="PANTHER" id="PTHR14614">
    <property type="entry name" value="HEPATOCELLULAR CARCINOMA-ASSOCIATED ANTIGEN"/>
    <property type="match status" value="1"/>
</dbReference>
<dbReference type="InterPro" id="IPR019410">
    <property type="entry name" value="Methyltransf_16"/>
</dbReference>
<gene>
    <name evidence="2" type="ORF">SO694_00081187</name>
</gene>
<dbReference type="InterPro" id="IPR029063">
    <property type="entry name" value="SAM-dependent_MTases_sf"/>
</dbReference>
<dbReference type="SUPFAM" id="SSF53335">
    <property type="entry name" value="S-adenosyl-L-methionine-dependent methyltransferases"/>
    <property type="match status" value="1"/>
</dbReference>
<proteinExistence type="predicted"/>
<accession>A0ABR1G4D6</accession>
<keyword evidence="3" id="KW-1185">Reference proteome</keyword>
<evidence type="ECO:0000313" key="2">
    <source>
        <dbReference type="EMBL" id="KAK7248205.1"/>
    </source>
</evidence>
<name>A0ABR1G4D6_AURAN</name>
<evidence type="ECO:0000313" key="3">
    <source>
        <dbReference type="Proteomes" id="UP001363151"/>
    </source>
</evidence>
<sequence>MVGDLFAADADTASDCDDEPDERDAAATTVLTFGALTVRVVEAAGAFGGSGADQSGNVVWGAARGAPRSSRAATAGKTVVELGCGCAVVSVVAAKRGAARVVATDASPAVLRRWPRAPSAQRLRARAATAAALDWERCLGDGGDDAAPEDLRAIADVVRRRHGEDAVPALVAAVAHVARPGADVLVAARDGRRGVDLFLADRRGRGLPRDATAARARAPAGRARGDGHALYFFANAPPAADVAPLRRGAPGAAEAETLAKLAEKRAELAGCKADVAALQGDLRAMAETVKADMDALIAAFAAHVSGALPPGEPFVPPPRGDLPEIPPPPGDADAAGDEGAAS</sequence>
<feature type="region of interest" description="Disordered" evidence="1">
    <location>
        <begin position="309"/>
        <end position="342"/>
    </location>
</feature>
<protein>
    <submittedName>
        <fullName evidence="2">Uncharacterized protein</fullName>
    </submittedName>
</protein>
<dbReference type="EMBL" id="JBBJCI010000119">
    <property type="protein sequence ID" value="KAK7248205.1"/>
    <property type="molecule type" value="Genomic_DNA"/>
</dbReference>
<feature type="region of interest" description="Disordered" evidence="1">
    <location>
        <begin position="1"/>
        <end position="23"/>
    </location>
</feature>
<feature type="compositionally biased region" description="Acidic residues" evidence="1">
    <location>
        <begin position="12"/>
        <end position="22"/>
    </location>
</feature>